<dbReference type="PROSITE" id="PS50894">
    <property type="entry name" value="HPT"/>
    <property type="match status" value="1"/>
</dbReference>
<dbReference type="SMART" id="SM00448">
    <property type="entry name" value="REC"/>
    <property type="match status" value="1"/>
</dbReference>
<dbReference type="InterPro" id="IPR008207">
    <property type="entry name" value="Sig_transdc_His_kin_Hpt_dom"/>
</dbReference>
<keyword evidence="2" id="KW-1003">Cell membrane</keyword>
<feature type="modified residue" description="4-aspartylphosphate" evidence="11">
    <location>
        <position position="68"/>
    </location>
</feature>
<dbReference type="Proteomes" id="UP000192907">
    <property type="component" value="Unassembled WGS sequence"/>
</dbReference>
<dbReference type="EMBL" id="FWZT01000008">
    <property type="protein sequence ID" value="SMF27091.1"/>
    <property type="molecule type" value="Genomic_DNA"/>
</dbReference>
<dbReference type="STRING" id="1513793.SAMN06296036_108194"/>
<feature type="modified residue" description="Phosphohistidine" evidence="10">
    <location>
        <position position="189"/>
    </location>
</feature>
<dbReference type="GO" id="GO:0005886">
    <property type="term" value="C:plasma membrane"/>
    <property type="evidence" value="ECO:0007669"/>
    <property type="project" value="UniProtKB-SubCell"/>
</dbReference>
<dbReference type="InterPro" id="IPR001789">
    <property type="entry name" value="Sig_transdc_resp-reg_receiver"/>
</dbReference>
<organism evidence="14 15">
    <name type="scientific">Pseudobacteriovorax antillogorgiicola</name>
    <dbReference type="NCBI Taxonomy" id="1513793"/>
    <lineage>
        <taxon>Bacteria</taxon>
        <taxon>Pseudomonadati</taxon>
        <taxon>Bdellovibrionota</taxon>
        <taxon>Oligoflexia</taxon>
        <taxon>Oligoflexales</taxon>
        <taxon>Pseudobacteriovoracaceae</taxon>
        <taxon>Pseudobacteriovorax</taxon>
    </lineage>
</organism>
<keyword evidence="8" id="KW-0902">Two-component regulatory system</keyword>
<dbReference type="GO" id="GO:0004672">
    <property type="term" value="F:protein kinase activity"/>
    <property type="evidence" value="ECO:0007669"/>
    <property type="project" value="UniProtKB-ARBA"/>
</dbReference>
<keyword evidence="9" id="KW-0472">Membrane</keyword>
<dbReference type="GO" id="GO:0005524">
    <property type="term" value="F:ATP binding"/>
    <property type="evidence" value="ECO:0007669"/>
    <property type="project" value="UniProtKB-KW"/>
</dbReference>
<evidence type="ECO:0000256" key="3">
    <source>
        <dbReference type="ARBA" id="ARBA00022553"/>
    </source>
</evidence>
<dbReference type="InterPro" id="IPR036641">
    <property type="entry name" value="HPT_dom_sf"/>
</dbReference>
<feature type="domain" description="HPt" evidence="13">
    <location>
        <begin position="150"/>
        <end position="245"/>
    </location>
</feature>
<comment type="subcellular location">
    <subcellularLocation>
        <location evidence="1">Cell membrane</location>
        <topology evidence="1">Multi-pass membrane protein</topology>
    </subcellularLocation>
</comment>
<keyword evidence="6" id="KW-0067">ATP-binding</keyword>
<evidence type="ECO:0000313" key="15">
    <source>
        <dbReference type="Proteomes" id="UP000192907"/>
    </source>
</evidence>
<evidence type="ECO:0000256" key="7">
    <source>
        <dbReference type="ARBA" id="ARBA00022989"/>
    </source>
</evidence>
<name>A0A1Y6BYR8_9BACT</name>
<dbReference type="Pfam" id="PF00072">
    <property type="entry name" value="Response_reg"/>
    <property type="match status" value="1"/>
</dbReference>
<evidence type="ECO:0000256" key="8">
    <source>
        <dbReference type="ARBA" id="ARBA00023012"/>
    </source>
</evidence>
<reference evidence="15" key="1">
    <citation type="submission" date="2017-04" db="EMBL/GenBank/DDBJ databases">
        <authorList>
            <person name="Varghese N."/>
            <person name="Submissions S."/>
        </authorList>
    </citation>
    <scope>NUCLEOTIDE SEQUENCE [LARGE SCALE GENOMIC DNA]</scope>
    <source>
        <strain evidence="15">RKEM611</strain>
    </source>
</reference>
<keyword evidence="3 11" id="KW-0597">Phosphoprotein</keyword>
<feature type="domain" description="Response regulatory" evidence="12">
    <location>
        <begin position="19"/>
        <end position="133"/>
    </location>
</feature>
<dbReference type="PROSITE" id="PS50110">
    <property type="entry name" value="RESPONSE_REGULATORY"/>
    <property type="match status" value="1"/>
</dbReference>
<sequence>MLKFNEKNKPEKVNLAGLRILVVEDGDDNQEIFRRFLEAAHGRVSIATSGKDAIELFPSEAFDLILMDIQLPEINGYETTREIRKRGFPGPILAVTANAMKGERERCLAAQCDDYLSKPVNFERLFKMIQKHCQVKLDQDQQVILSDYQDDPRVAPLLEQYAKGLEDKVNRLHTSLVEQDWTTIRTISHQVRGSCSHYGYPILEGYFEELEEHAMQDLPSPDQMKKQIDFIEQLKDSIGSGLTMTHR</sequence>
<dbReference type="SUPFAM" id="SSF47226">
    <property type="entry name" value="Histidine-containing phosphotransfer domain, HPT domain"/>
    <property type="match status" value="1"/>
</dbReference>
<evidence type="ECO:0000256" key="6">
    <source>
        <dbReference type="ARBA" id="ARBA00022840"/>
    </source>
</evidence>
<evidence type="ECO:0000259" key="13">
    <source>
        <dbReference type="PROSITE" id="PS50894"/>
    </source>
</evidence>
<keyword evidence="5" id="KW-0547">Nucleotide-binding</keyword>
<dbReference type="AlphaFoldDB" id="A0A1Y6BYR8"/>
<dbReference type="PANTHER" id="PTHR45339:SF1">
    <property type="entry name" value="HYBRID SIGNAL TRANSDUCTION HISTIDINE KINASE J"/>
    <property type="match status" value="1"/>
</dbReference>
<keyword evidence="7" id="KW-1133">Transmembrane helix</keyword>
<dbReference type="InterPro" id="IPR011006">
    <property type="entry name" value="CheY-like_superfamily"/>
</dbReference>
<dbReference type="Pfam" id="PF01627">
    <property type="entry name" value="Hpt"/>
    <property type="match status" value="1"/>
</dbReference>
<dbReference type="Gene3D" id="3.40.50.2300">
    <property type="match status" value="1"/>
</dbReference>
<protein>
    <submittedName>
        <fullName evidence="14">CheY chemotaxis protein or a CheY-like REC (Receiver) domain</fullName>
    </submittedName>
</protein>
<dbReference type="PANTHER" id="PTHR45339">
    <property type="entry name" value="HYBRID SIGNAL TRANSDUCTION HISTIDINE KINASE J"/>
    <property type="match status" value="1"/>
</dbReference>
<evidence type="ECO:0000256" key="10">
    <source>
        <dbReference type="PROSITE-ProRule" id="PRU00110"/>
    </source>
</evidence>
<accession>A0A1Y6BYR8</accession>
<evidence type="ECO:0000256" key="1">
    <source>
        <dbReference type="ARBA" id="ARBA00004651"/>
    </source>
</evidence>
<proteinExistence type="predicted"/>
<dbReference type="CDD" id="cd17546">
    <property type="entry name" value="REC_hyHK_CKI1_RcsC-like"/>
    <property type="match status" value="1"/>
</dbReference>
<dbReference type="Gene3D" id="1.20.120.160">
    <property type="entry name" value="HPT domain"/>
    <property type="match status" value="1"/>
</dbReference>
<evidence type="ECO:0000256" key="9">
    <source>
        <dbReference type="ARBA" id="ARBA00023136"/>
    </source>
</evidence>
<evidence type="ECO:0000256" key="2">
    <source>
        <dbReference type="ARBA" id="ARBA00022475"/>
    </source>
</evidence>
<keyword evidence="4" id="KW-0812">Transmembrane</keyword>
<evidence type="ECO:0000256" key="11">
    <source>
        <dbReference type="PROSITE-ProRule" id="PRU00169"/>
    </source>
</evidence>
<evidence type="ECO:0000313" key="14">
    <source>
        <dbReference type="EMBL" id="SMF27091.1"/>
    </source>
</evidence>
<evidence type="ECO:0000256" key="5">
    <source>
        <dbReference type="ARBA" id="ARBA00022741"/>
    </source>
</evidence>
<gene>
    <name evidence="14" type="ORF">SAMN06296036_108194</name>
</gene>
<dbReference type="GO" id="GO:0000160">
    <property type="term" value="P:phosphorelay signal transduction system"/>
    <property type="evidence" value="ECO:0007669"/>
    <property type="project" value="UniProtKB-KW"/>
</dbReference>
<keyword evidence="15" id="KW-1185">Reference proteome</keyword>
<evidence type="ECO:0000256" key="4">
    <source>
        <dbReference type="ARBA" id="ARBA00022692"/>
    </source>
</evidence>
<evidence type="ECO:0000259" key="12">
    <source>
        <dbReference type="PROSITE" id="PS50110"/>
    </source>
</evidence>
<dbReference type="RefSeq" id="WP_159455344.1">
    <property type="nucleotide sequence ID" value="NZ_FWZT01000008.1"/>
</dbReference>
<dbReference type="SUPFAM" id="SSF52172">
    <property type="entry name" value="CheY-like"/>
    <property type="match status" value="1"/>
</dbReference>